<keyword evidence="4" id="KW-0597">Phosphoprotein</keyword>
<feature type="domain" description="PAC" evidence="15">
    <location>
        <begin position="588"/>
        <end position="640"/>
    </location>
</feature>
<dbReference type="SMART" id="SM01079">
    <property type="entry name" value="CHASE"/>
    <property type="match status" value="1"/>
</dbReference>
<evidence type="ECO:0000256" key="1">
    <source>
        <dbReference type="ARBA" id="ARBA00000085"/>
    </source>
</evidence>
<dbReference type="InterPro" id="IPR005467">
    <property type="entry name" value="His_kinase_dom"/>
</dbReference>
<keyword evidence="7" id="KW-0418">Kinase</keyword>
<evidence type="ECO:0000259" key="16">
    <source>
        <dbReference type="PROSITE" id="PS50839"/>
    </source>
</evidence>
<keyword evidence="10 12" id="KW-0472">Membrane</keyword>
<dbReference type="SUPFAM" id="SSF55781">
    <property type="entry name" value="GAF domain-like"/>
    <property type="match status" value="1"/>
</dbReference>
<reference evidence="17 18" key="1">
    <citation type="submission" date="2020-08" db="EMBL/GenBank/DDBJ databases">
        <title>Bridging the membrane lipid divide: bacteria of the FCB group superphylum have the potential to synthesize archaeal ether lipids.</title>
        <authorList>
            <person name="Villanueva L."/>
            <person name="Von Meijenfeldt F.A.B."/>
            <person name="Westbye A.B."/>
            <person name="Yadav S."/>
            <person name="Hopmans E.C."/>
            <person name="Dutilh B.E."/>
            <person name="Sinninghe Damste J.S."/>
        </authorList>
    </citation>
    <scope>NUCLEOTIDE SEQUENCE [LARGE SCALE GENOMIC DNA]</scope>
    <source>
        <strain evidence="17">NIOZ-UU27</strain>
    </source>
</reference>
<dbReference type="Proteomes" id="UP000650524">
    <property type="component" value="Unassembled WGS sequence"/>
</dbReference>
<evidence type="ECO:0000259" key="15">
    <source>
        <dbReference type="PROSITE" id="PS50113"/>
    </source>
</evidence>
<dbReference type="InterPro" id="IPR001610">
    <property type="entry name" value="PAC"/>
</dbReference>
<dbReference type="Pfam" id="PF00512">
    <property type="entry name" value="HisKA"/>
    <property type="match status" value="1"/>
</dbReference>
<dbReference type="InterPro" id="IPR004358">
    <property type="entry name" value="Sig_transdc_His_kin-like_C"/>
</dbReference>
<organism evidence="17 18">
    <name type="scientific">Candidatus Desulfacyla euxinica</name>
    <dbReference type="NCBI Taxonomy" id="2841693"/>
    <lineage>
        <taxon>Bacteria</taxon>
        <taxon>Deltaproteobacteria</taxon>
        <taxon>Candidatus Desulfacyla</taxon>
    </lineage>
</organism>
<evidence type="ECO:0000259" key="13">
    <source>
        <dbReference type="PROSITE" id="PS50109"/>
    </source>
</evidence>
<dbReference type="InterPro" id="IPR006189">
    <property type="entry name" value="CHASE_dom"/>
</dbReference>
<comment type="subcellular location">
    <subcellularLocation>
        <location evidence="2">Membrane</location>
    </subcellularLocation>
</comment>
<dbReference type="InterPro" id="IPR029016">
    <property type="entry name" value="GAF-like_dom_sf"/>
</dbReference>
<evidence type="ECO:0000256" key="12">
    <source>
        <dbReference type="SAM" id="Phobius"/>
    </source>
</evidence>
<evidence type="ECO:0000256" key="7">
    <source>
        <dbReference type="ARBA" id="ARBA00022777"/>
    </source>
</evidence>
<dbReference type="InterPro" id="IPR035965">
    <property type="entry name" value="PAS-like_dom_sf"/>
</dbReference>
<dbReference type="EMBL" id="JACNJD010000264">
    <property type="protein sequence ID" value="MBC8178207.1"/>
    <property type="molecule type" value="Genomic_DNA"/>
</dbReference>
<keyword evidence="6 12" id="KW-0812">Transmembrane</keyword>
<dbReference type="NCBIfam" id="TIGR00229">
    <property type="entry name" value="sensory_box"/>
    <property type="match status" value="4"/>
</dbReference>
<evidence type="ECO:0000256" key="11">
    <source>
        <dbReference type="SAM" id="Coils"/>
    </source>
</evidence>
<evidence type="ECO:0000256" key="6">
    <source>
        <dbReference type="ARBA" id="ARBA00022692"/>
    </source>
</evidence>
<dbReference type="GO" id="GO:0006355">
    <property type="term" value="P:regulation of DNA-templated transcription"/>
    <property type="evidence" value="ECO:0007669"/>
    <property type="project" value="InterPro"/>
</dbReference>
<dbReference type="EC" id="2.7.13.3" evidence="3"/>
<accession>A0A8J6T532</accession>
<feature type="transmembrane region" description="Helical" evidence="12">
    <location>
        <begin position="329"/>
        <end position="350"/>
    </location>
</feature>
<feature type="domain" description="Histidine kinase" evidence="13">
    <location>
        <begin position="1105"/>
        <end position="1319"/>
    </location>
</feature>
<dbReference type="InterPro" id="IPR036097">
    <property type="entry name" value="HisK_dim/P_sf"/>
</dbReference>
<dbReference type="InterPro" id="IPR000700">
    <property type="entry name" value="PAS-assoc_C"/>
</dbReference>
<dbReference type="GO" id="GO:0016020">
    <property type="term" value="C:membrane"/>
    <property type="evidence" value="ECO:0007669"/>
    <property type="project" value="UniProtKB-SubCell"/>
</dbReference>
<dbReference type="InterPro" id="IPR013767">
    <property type="entry name" value="PAS_fold"/>
</dbReference>
<evidence type="ECO:0000256" key="5">
    <source>
        <dbReference type="ARBA" id="ARBA00022679"/>
    </source>
</evidence>
<dbReference type="SUPFAM" id="SSF55874">
    <property type="entry name" value="ATPase domain of HSP90 chaperone/DNA topoisomerase II/histidine kinase"/>
    <property type="match status" value="1"/>
</dbReference>
<sequence>MSKNAIGFSSLGTRLLVPILLTLIIGLALSIGAFFFGRNLEYYKTKANFQQTAKLRAAHLAKDIESKLHTLIAISSFYAASKEVDRLEFRTFVEPYLSIHPGIQALEWVPRVPDDQRAVYEKAAQQDGLPDFQINERKSQGVMERAEEREEYFPVYFVEPLKGNEASVGFDLASNPTRLKALNRSRDTGKMSSTARITLVQETGKQFGFLVFQPVYAQGVSLETVRDRRERLKGFALGVFRIDDIMKRSLDHLGLTDIDMRLYDLDAPEGKRFFHAYHSHQASEVSHQISKKVEDSTGLQYVKTIDVAGRMWKILCQATPAFVSSGKTWLPWGVLAGGLLITFLLTFHLLSLTKRNILISKAYRELEAEIDERKQAEEALKQNRDQFESILSNIECITYRCALDKDWTMTYLSSHVDQLTGYPPSDFINNAVRTYETIIHREDAEYVDQSVNEAIESGNPWEVEYRIRHRDGGLRWVYEKGGGVIGTDGKVEYLDGFIINITERKRLEADMERTATELTQLIDTANAPIFGVDTDGKINEWNEMVARITGYSKDEVMGQDLVEQYITDEYKTPVKQVLDNALKGIETENYELLLFTKDGRRAIVLFNATTRRDVKGDIIGVIGIGQDVTKYKRTEKDLHESEEKYRTVFEASSDAIMLLDDNGFIDCNDQALKMFGLTNKEEFIGIHPSELSPPNQPDGEDSLIAENNKITEAFKDGYSKFDWVHRRKTGEEFTANVLLTLIELNGEPVLHAVVRDISDLVVYQNELEGAIEERTAELSKALSVAKQAREELLESERELTIRNKIAEIFLTRSDTDMYDDILDIILEIMASKYGFFGYINEDGDMVAPSMTGEIMDKCQISDKDILFPRRDWKGMWGRTLLEKKTLYANKELHLPEGHVTLSRAMTVPILYQDELTGILCVADKETDYDEKDREILEVIAAHIAPILSALLKRNVQERHRWEAEKNLQESLVDTELARDRIDGILKSVADGLIVTDVYNQVVLMNRAAEDLLDVHFSEVIDRPIEFAIDEPTLRDKVKETFNKKTTGYHFDFELPGDDPEHPKIMRARTSVIHDREGKDSGIVTIIHDVTHEREVDRMKTEFISTAAHELRTPLTSIQGFSEILLMREDLKPEEKEKFLTYINKQSVGLATIINDLLDISRIESGRGFALNKQPCNAGEAIQEILPYFQEHYKNHQFEVALPEKPVQLHVDKEKMGQVLKNLLSNAAKYSPEGGLIRTVVGKFKNHCRISVQDQGMGMTPEQVDKMFDKFYRVDASNTAIEGTGLGMTVVKHIVEAHGGEVWVESKVGKGTVVTFTIPI</sequence>
<protein>
    <recommendedName>
        <fullName evidence="3">histidine kinase</fullName>
        <ecNumber evidence="3">2.7.13.3</ecNumber>
    </recommendedName>
</protein>
<feature type="domain" description="PAC" evidence="15">
    <location>
        <begin position="461"/>
        <end position="513"/>
    </location>
</feature>
<feature type="domain" description="PAS" evidence="14">
    <location>
        <begin position="514"/>
        <end position="585"/>
    </location>
</feature>
<dbReference type="InterPro" id="IPR003018">
    <property type="entry name" value="GAF"/>
</dbReference>
<feature type="coiled-coil region" evidence="11">
    <location>
        <begin position="771"/>
        <end position="798"/>
    </location>
</feature>
<dbReference type="CDD" id="cd00082">
    <property type="entry name" value="HisKA"/>
    <property type="match status" value="1"/>
</dbReference>
<dbReference type="Pfam" id="PF13185">
    <property type="entry name" value="GAF_2"/>
    <property type="match status" value="1"/>
</dbReference>
<feature type="transmembrane region" description="Helical" evidence="12">
    <location>
        <begin position="15"/>
        <end position="36"/>
    </location>
</feature>
<dbReference type="InterPro" id="IPR003594">
    <property type="entry name" value="HATPase_dom"/>
</dbReference>
<comment type="caution">
    <text evidence="17">The sequence shown here is derived from an EMBL/GenBank/DDBJ whole genome shotgun (WGS) entry which is preliminary data.</text>
</comment>
<dbReference type="PROSITE" id="PS50839">
    <property type="entry name" value="CHASE"/>
    <property type="match status" value="1"/>
</dbReference>
<feature type="domain" description="PAS" evidence="14">
    <location>
        <begin position="977"/>
        <end position="1048"/>
    </location>
</feature>
<dbReference type="Pfam" id="PF08447">
    <property type="entry name" value="PAS_3"/>
    <property type="match status" value="1"/>
</dbReference>
<feature type="domain" description="CHASE" evidence="16">
    <location>
        <begin position="80"/>
        <end position="315"/>
    </location>
</feature>
<dbReference type="SUPFAM" id="SSF47384">
    <property type="entry name" value="Homodimeric domain of signal transducing histidine kinase"/>
    <property type="match status" value="1"/>
</dbReference>
<evidence type="ECO:0000256" key="9">
    <source>
        <dbReference type="ARBA" id="ARBA00023012"/>
    </source>
</evidence>
<dbReference type="Pfam" id="PF13426">
    <property type="entry name" value="PAS_9"/>
    <property type="match status" value="1"/>
</dbReference>
<comment type="catalytic activity">
    <reaction evidence="1">
        <text>ATP + protein L-histidine = ADP + protein N-phospho-L-histidine.</text>
        <dbReference type="EC" id="2.7.13.3"/>
    </reaction>
</comment>
<dbReference type="Gene3D" id="1.10.287.130">
    <property type="match status" value="1"/>
</dbReference>
<dbReference type="SMART" id="SM00091">
    <property type="entry name" value="PAS"/>
    <property type="match status" value="4"/>
</dbReference>
<dbReference type="Pfam" id="PF02518">
    <property type="entry name" value="HATPase_c"/>
    <property type="match status" value="1"/>
</dbReference>
<evidence type="ECO:0000256" key="2">
    <source>
        <dbReference type="ARBA" id="ARBA00004370"/>
    </source>
</evidence>
<evidence type="ECO:0000313" key="17">
    <source>
        <dbReference type="EMBL" id="MBC8178207.1"/>
    </source>
</evidence>
<keyword evidence="5" id="KW-0808">Transferase</keyword>
<evidence type="ECO:0000313" key="18">
    <source>
        <dbReference type="Proteomes" id="UP000650524"/>
    </source>
</evidence>
<dbReference type="Pfam" id="PF00989">
    <property type="entry name" value="PAS"/>
    <property type="match status" value="2"/>
</dbReference>
<dbReference type="CDD" id="cd00075">
    <property type="entry name" value="HATPase"/>
    <property type="match status" value="1"/>
</dbReference>
<dbReference type="FunFam" id="1.10.287.130:FF:000001">
    <property type="entry name" value="Two-component sensor histidine kinase"/>
    <property type="match status" value="1"/>
</dbReference>
<dbReference type="PANTHER" id="PTHR43304">
    <property type="entry name" value="PHYTOCHROME-LIKE PROTEIN CPH1"/>
    <property type="match status" value="1"/>
</dbReference>
<evidence type="ECO:0000256" key="8">
    <source>
        <dbReference type="ARBA" id="ARBA00022989"/>
    </source>
</evidence>
<dbReference type="InterPro" id="IPR042240">
    <property type="entry name" value="CHASE_sf"/>
</dbReference>
<dbReference type="CDD" id="cd00130">
    <property type="entry name" value="PAS"/>
    <property type="match status" value="4"/>
</dbReference>
<dbReference type="Gene3D" id="3.30.450.20">
    <property type="entry name" value="PAS domain"/>
    <property type="match status" value="4"/>
</dbReference>
<dbReference type="SMART" id="SM00387">
    <property type="entry name" value="HATPase_c"/>
    <property type="match status" value="1"/>
</dbReference>
<feature type="coiled-coil region" evidence="11">
    <location>
        <begin position="359"/>
        <end position="393"/>
    </location>
</feature>
<evidence type="ECO:0000256" key="10">
    <source>
        <dbReference type="ARBA" id="ARBA00023136"/>
    </source>
</evidence>
<dbReference type="InterPro" id="IPR003661">
    <property type="entry name" value="HisK_dim/P_dom"/>
</dbReference>
<evidence type="ECO:0000256" key="3">
    <source>
        <dbReference type="ARBA" id="ARBA00012438"/>
    </source>
</evidence>
<dbReference type="Pfam" id="PF03924">
    <property type="entry name" value="CHASE"/>
    <property type="match status" value="1"/>
</dbReference>
<feature type="domain" description="PAS" evidence="14">
    <location>
        <begin position="402"/>
        <end position="458"/>
    </location>
</feature>
<evidence type="ECO:0000256" key="4">
    <source>
        <dbReference type="ARBA" id="ARBA00022553"/>
    </source>
</evidence>
<dbReference type="SUPFAM" id="SSF55785">
    <property type="entry name" value="PYP-like sensor domain (PAS domain)"/>
    <property type="match status" value="4"/>
</dbReference>
<evidence type="ECO:0000259" key="14">
    <source>
        <dbReference type="PROSITE" id="PS50112"/>
    </source>
</evidence>
<dbReference type="InterPro" id="IPR036890">
    <property type="entry name" value="HATPase_C_sf"/>
</dbReference>
<dbReference type="GO" id="GO:0000155">
    <property type="term" value="F:phosphorelay sensor kinase activity"/>
    <property type="evidence" value="ECO:0007669"/>
    <property type="project" value="InterPro"/>
</dbReference>
<dbReference type="PROSITE" id="PS50113">
    <property type="entry name" value="PAC"/>
    <property type="match status" value="2"/>
</dbReference>
<dbReference type="Gene3D" id="3.30.565.10">
    <property type="entry name" value="Histidine kinase-like ATPase, C-terminal domain"/>
    <property type="match status" value="1"/>
</dbReference>
<dbReference type="PRINTS" id="PR00344">
    <property type="entry name" value="BCTRLSENSOR"/>
</dbReference>
<dbReference type="InterPro" id="IPR013655">
    <property type="entry name" value="PAS_fold_3"/>
</dbReference>
<proteinExistence type="predicted"/>
<keyword evidence="8 12" id="KW-1133">Transmembrane helix</keyword>
<name>A0A8J6T532_9DELT</name>
<keyword evidence="11" id="KW-0175">Coiled coil</keyword>
<dbReference type="Gene3D" id="3.30.450.350">
    <property type="entry name" value="CHASE domain"/>
    <property type="match status" value="1"/>
</dbReference>
<dbReference type="SMART" id="SM00388">
    <property type="entry name" value="HisKA"/>
    <property type="match status" value="1"/>
</dbReference>
<dbReference type="PROSITE" id="PS50109">
    <property type="entry name" value="HIS_KIN"/>
    <property type="match status" value="1"/>
</dbReference>
<dbReference type="PROSITE" id="PS50112">
    <property type="entry name" value="PAS"/>
    <property type="match status" value="3"/>
</dbReference>
<dbReference type="PANTHER" id="PTHR43304:SF1">
    <property type="entry name" value="PAC DOMAIN-CONTAINING PROTEIN"/>
    <property type="match status" value="1"/>
</dbReference>
<dbReference type="FunFam" id="3.30.565.10:FF:000006">
    <property type="entry name" value="Sensor histidine kinase WalK"/>
    <property type="match status" value="1"/>
</dbReference>
<dbReference type="InterPro" id="IPR052162">
    <property type="entry name" value="Sensor_kinase/Photoreceptor"/>
</dbReference>
<dbReference type="SMART" id="SM00086">
    <property type="entry name" value="PAC"/>
    <property type="match status" value="4"/>
</dbReference>
<keyword evidence="9" id="KW-0902">Two-component regulatory system</keyword>
<gene>
    <name evidence="17" type="ORF">H8E19_12450</name>
</gene>
<dbReference type="Gene3D" id="3.30.450.40">
    <property type="match status" value="1"/>
</dbReference>
<dbReference type="InterPro" id="IPR000014">
    <property type="entry name" value="PAS"/>
</dbReference>